<dbReference type="InterPro" id="IPR027304">
    <property type="entry name" value="Trigger_fact/SurA_dom_sf"/>
</dbReference>
<dbReference type="Pfam" id="PF05698">
    <property type="entry name" value="Trigger_C"/>
    <property type="match status" value="1"/>
</dbReference>
<keyword evidence="7 12" id="KW-0143">Chaperone</keyword>
<dbReference type="Pfam" id="PF00254">
    <property type="entry name" value="FKBP_C"/>
    <property type="match status" value="1"/>
</dbReference>
<dbReference type="PIRSF" id="PIRSF003095">
    <property type="entry name" value="Trigger_factor"/>
    <property type="match status" value="1"/>
</dbReference>
<evidence type="ECO:0000256" key="7">
    <source>
        <dbReference type="ARBA" id="ARBA00023186"/>
    </source>
</evidence>
<dbReference type="GO" id="GO:0006457">
    <property type="term" value="P:protein folding"/>
    <property type="evidence" value="ECO:0007669"/>
    <property type="project" value="InterPro"/>
</dbReference>
<comment type="caution">
    <text evidence="16">The sequence shown here is derived from an EMBL/GenBank/DDBJ whole genome shotgun (WGS) entry which is preliminary data.</text>
</comment>
<dbReference type="Gene3D" id="3.10.50.40">
    <property type="match status" value="1"/>
</dbReference>
<comment type="similarity">
    <text evidence="3 12">Belongs to the FKBP-type PPIase family. Tig subfamily.</text>
</comment>
<keyword evidence="6 11" id="KW-0697">Rotamase</keyword>
<evidence type="ECO:0000256" key="5">
    <source>
        <dbReference type="ARBA" id="ARBA00022618"/>
    </source>
</evidence>
<keyword evidence="14" id="KW-0732">Signal</keyword>
<evidence type="ECO:0000256" key="3">
    <source>
        <dbReference type="ARBA" id="ARBA00005464"/>
    </source>
</evidence>
<name>A0A3E2TMH2_9FIRM</name>
<dbReference type="GO" id="GO:0051301">
    <property type="term" value="P:cell division"/>
    <property type="evidence" value="ECO:0007669"/>
    <property type="project" value="UniProtKB-KW"/>
</dbReference>
<evidence type="ECO:0000256" key="9">
    <source>
        <dbReference type="ARBA" id="ARBA00023306"/>
    </source>
</evidence>
<gene>
    <name evidence="16" type="primary">tig</name>
    <name evidence="16" type="ORF">DW070_10305</name>
</gene>
<dbReference type="InterPro" id="IPR046357">
    <property type="entry name" value="PPIase_dom_sf"/>
</dbReference>
<dbReference type="Proteomes" id="UP000260773">
    <property type="component" value="Unassembled WGS sequence"/>
</dbReference>
<sequence>MDMKGRITMKKSLKLGAACLGVALLLCACGKGSANSTDTAAGSETESAAQSASESASETETETEDTNAYAYDYDVESLVKLGDYKGLTYTETDTSVSDEEVESQINSTLTAHATPEQIKDRAVEDGDTVNIDYEGKIDGETFEGGTASGASLTIGSDSFIDGFEDGLIGVKPGEKKTLNLKFPDDYKTNPDLAGKAVVFDVTVNYIEGDDIVPELTDDFVKGLSITDVSTVDEYRAYVKSQLQTNKESEAESSKQKELLQQAVDNAEIKEIPEELVTEYSAQYTSYYQQYASYFGMEFSDFLTQYMNQTEDDFNKDAADYGKQVAGNMLVVCAIAKAEKIDPDALYDEKVAQYAKQSGYSDVATLEKDYSQKYLRQVIINEEVLNVLEENAVAVAPTEIESEASK</sequence>
<feature type="region of interest" description="Disordered" evidence="13">
    <location>
        <begin position="36"/>
        <end position="67"/>
    </location>
</feature>
<dbReference type="GO" id="GO:0003755">
    <property type="term" value="F:peptidyl-prolyl cis-trans isomerase activity"/>
    <property type="evidence" value="ECO:0007669"/>
    <property type="project" value="UniProtKB-KW"/>
</dbReference>
<dbReference type="InterPro" id="IPR008880">
    <property type="entry name" value="Trigger_fac_C"/>
</dbReference>
<evidence type="ECO:0000256" key="4">
    <source>
        <dbReference type="ARBA" id="ARBA00016902"/>
    </source>
</evidence>
<dbReference type="InterPro" id="IPR005215">
    <property type="entry name" value="Trig_fac"/>
</dbReference>
<dbReference type="AlphaFoldDB" id="A0A3E2TMH2"/>
<evidence type="ECO:0000313" key="16">
    <source>
        <dbReference type="EMBL" id="RGB79540.1"/>
    </source>
</evidence>
<keyword evidence="9 12" id="KW-0131">Cell cycle</keyword>
<dbReference type="InterPro" id="IPR037041">
    <property type="entry name" value="Trigger_fac_C_sf"/>
</dbReference>
<feature type="chain" id="PRO_5017665090" description="Trigger factor" evidence="14">
    <location>
        <begin position="35"/>
        <end position="405"/>
    </location>
</feature>
<evidence type="ECO:0000313" key="17">
    <source>
        <dbReference type="Proteomes" id="UP000260773"/>
    </source>
</evidence>
<evidence type="ECO:0000256" key="8">
    <source>
        <dbReference type="ARBA" id="ARBA00023235"/>
    </source>
</evidence>
<reference evidence="16 17" key="1">
    <citation type="submission" date="2018-08" db="EMBL/GenBank/DDBJ databases">
        <title>A genome reference for cultivated species of the human gut microbiota.</title>
        <authorList>
            <person name="Zou Y."/>
            <person name="Xue W."/>
            <person name="Luo G."/>
        </authorList>
    </citation>
    <scope>NUCLEOTIDE SEQUENCE [LARGE SCALE GENOMIC DNA]</scope>
    <source>
        <strain evidence="16 17">AF45-17</strain>
    </source>
</reference>
<dbReference type="FunFam" id="3.10.50.40:FF:000001">
    <property type="entry name" value="Trigger factor"/>
    <property type="match status" value="1"/>
</dbReference>
<comment type="subcellular location">
    <subcellularLocation>
        <location evidence="2">Cytoplasm</location>
    </subcellularLocation>
</comment>
<accession>A0A3E2TMH2</accession>
<dbReference type="Pfam" id="PF05697">
    <property type="entry name" value="Trigger_N"/>
    <property type="match status" value="1"/>
</dbReference>
<dbReference type="PROSITE" id="PS51257">
    <property type="entry name" value="PROKAR_LIPOPROTEIN"/>
    <property type="match status" value="1"/>
</dbReference>
<dbReference type="GO" id="GO:0005737">
    <property type="term" value="C:cytoplasm"/>
    <property type="evidence" value="ECO:0007669"/>
    <property type="project" value="UniProtKB-SubCell"/>
</dbReference>
<evidence type="ECO:0000256" key="6">
    <source>
        <dbReference type="ARBA" id="ARBA00023110"/>
    </source>
</evidence>
<dbReference type="NCBIfam" id="TIGR00115">
    <property type="entry name" value="tig"/>
    <property type="match status" value="1"/>
</dbReference>
<feature type="compositionally biased region" description="Low complexity" evidence="13">
    <location>
        <begin position="36"/>
        <end position="56"/>
    </location>
</feature>
<evidence type="ECO:0000256" key="14">
    <source>
        <dbReference type="SAM" id="SignalP"/>
    </source>
</evidence>
<evidence type="ECO:0000256" key="10">
    <source>
        <dbReference type="ARBA" id="ARBA00024849"/>
    </source>
</evidence>
<dbReference type="Gene3D" id="1.10.3120.10">
    <property type="entry name" value="Trigger factor, C-terminal domain"/>
    <property type="match status" value="1"/>
</dbReference>
<comment type="function">
    <text evidence="10">Involved in protein export. Acts as a chaperone by maintaining the newly synthesized protein in an open conformation. Functions as a peptidyl-prolyl cis-trans isomerase.</text>
</comment>
<organism evidence="16 17">
    <name type="scientific">Coprococcus catus</name>
    <dbReference type="NCBI Taxonomy" id="116085"/>
    <lineage>
        <taxon>Bacteria</taxon>
        <taxon>Bacillati</taxon>
        <taxon>Bacillota</taxon>
        <taxon>Clostridia</taxon>
        <taxon>Lachnospirales</taxon>
        <taxon>Lachnospiraceae</taxon>
        <taxon>Coprococcus</taxon>
    </lineage>
</organism>
<dbReference type="SUPFAM" id="SSF54534">
    <property type="entry name" value="FKBP-like"/>
    <property type="match status" value="1"/>
</dbReference>
<evidence type="ECO:0000256" key="1">
    <source>
        <dbReference type="ARBA" id="ARBA00000971"/>
    </source>
</evidence>
<comment type="catalytic activity">
    <reaction evidence="1 11">
        <text>[protein]-peptidylproline (omega=180) = [protein]-peptidylproline (omega=0)</text>
        <dbReference type="Rhea" id="RHEA:16237"/>
        <dbReference type="Rhea" id="RHEA-COMP:10747"/>
        <dbReference type="Rhea" id="RHEA-COMP:10748"/>
        <dbReference type="ChEBI" id="CHEBI:83833"/>
        <dbReference type="ChEBI" id="CHEBI:83834"/>
        <dbReference type="EC" id="5.2.1.8"/>
    </reaction>
</comment>
<evidence type="ECO:0000259" key="15">
    <source>
        <dbReference type="PROSITE" id="PS50059"/>
    </source>
</evidence>
<protein>
    <recommendedName>
        <fullName evidence="4 12">Trigger factor</fullName>
    </recommendedName>
</protein>
<keyword evidence="5 12" id="KW-0132">Cell division</keyword>
<evidence type="ECO:0000256" key="2">
    <source>
        <dbReference type="ARBA" id="ARBA00004496"/>
    </source>
</evidence>
<evidence type="ECO:0000256" key="13">
    <source>
        <dbReference type="SAM" id="MobiDB-lite"/>
    </source>
</evidence>
<dbReference type="InterPro" id="IPR008881">
    <property type="entry name" value="Trigger_fac_ribosome-bd_bac"/>
</dbReference>
<dbReference type="InterPro" id="IPR001179">
    <property type="entry name" value="PPIase_FKBP_dom"/>
</dbReference>
<keyword evidence="8 11" id="KW-0413">Isomerase</keyword>
<evidence type="ECO:0000256" key="12">
    <source>
        <dbReference type="RuleBase" id="RU003914"/>
    </source>
</evidence>
<feature type="domain" description="PPIase FKBP-type" evidence="15">
    <location>
        <begin position="126"/>
        <end position="186"/>
    </location>
</feature>
<feature type="signal peptide" evidence="14">
    <location>
        <begin position="1"/>
        <end position="34"/>
    </location>
</feature>
<evidence type="ECO:0000256" key="11">
    <source>
        <dbReference type="PROSITE-ProRule" id="PRU00277"/>
    </source>
</evidence>
<proteinExistence type="inferred from homology"/>
<dbReference type="SUPFAM" id="SSF109998">
    <property type="entry name" value="Triger factor/SurA peptide-binding domain-like"/>
    <property type="match status" value="1"/>
</dbReference>
<dbReference type="GO" id="GO:0015031">
    <property type="term" value="P:protein transport"/>
    <property type="evidence" value="ECO:0007669"/>
    <property type="project" value="InterPro"/>
</dbReference>
<dbReference type="EMBL" id="QVEP01000024">
    <property type="protein sequence ID" value="RGB79540.1"/>
    <property type="molecule type" value="Genomic_DNA"/>
</dbReference>
<dbReference type="PROSITE" id="PS50059">
    <property type="entry name" value="FKBP_PPIASE"/>
    <property type="match status" value="1"/>
</dbReference>